<sequence>MARSAQLSRLTKKLEAIPERVREAVAPALEKSGNELVGTMRRLAPEETGALERSITVTPGGQATPPYSQPGGSHMVPVGAVAITAGNAEVRYAHLQEYGTTDAPAQPFFWPAYRLLRKRMVNRTKRALRKAVREGWQS</sequence>
<protein>
    <recommendedName>
        <fullName evidence="3">HK97 gp10 family phage protein</fullName>
    </recommendedName>
</protein>
<dbReference type="EMBL" id="CP001031">
    <property type="protein sequence ID" value="ACB83537.1"/>
    <property type="molecule type" value="Genomic_DNA"/>
</dbReference>
<dbReference type="eggNOG" id="ENOG50316U7">
    <property type="taxonomic scope" value="Bacteria"/>
</dbReference>
<evidence type="ECO:0000313" key="1">
    <source>
        <dbReference type="EMBL" id="ACB83537.1"/>
    </source>
</evidence>
<dbReference type="Pfam" id="PF04883">
    <property type="entry name" value="HK97-gp10_like"/>
    <property type="match status" value="1"/>
</dbReference>
<dbReference type="KEGG" id="mpo:Mpop_5447"/>
<dbReference type="InterPro" id="IPR010064">
    <property type="entry name" value="HK97-gp10_tail"/>
</dbReference>
<dbReference type="HOGENOM" id="CLU_127674_2_1_5"/>
<dbReference type="NCBIfam" id="TIGR01725">
    <property type="entry name" value="phge_HK97_gp10"/>
    <property type="match status" value="1"/>
</dbReference>
<gene>
    <name evidence="1" type="ordered locus">Mpop_5447</name>
</gene>
<dbReference type="AlphaFoldDB" id="B1ZM64"/>
<dbReference type="Proteomes" id="UP000007136">
    <property type="component" value="Plasmid pMPOP02"/>
</dbReference>
<dbReference type="OrthoDB" id="8480914at2"/>
<proteinExistence type="predicted"/>
<keyword evidence="1" id="KW-0614">Plasmid</keyword>
<evidence type="ECO:0008006" key="3">
    <source>
        <dbReference type="Google" id="ProtNLM"/>
    </source>
</evidence>
<name>B1ZM64_METPB</name>
<geneLocation type="plasmid" evidence="1 2">
    <name>pMPOP02</name>
</geneLocation>
<reference evidence="1" key="1">
    <citation type="submission" date="2008-04" db="EMBL/GenBank/DDBJ databases">
        <title>Complete sequence of plamid2 of Methylobacterium populi BJ001.</title>
        <authorList>
            <consortium name="US DOE Joint Genome Institute"/>
            <person name="Copeland A."/>
            <person name="Lucas S."/>
            <person name="Lapidus A."/>
            <person name="Glavina del Rio T."/>
            <person name="Dalin E."/>
            <person name="Tice H."/>
            <person name="Bruce D."/>
            <person name="Goodwin L."/>
            <person name="Pitluck S."/>
            <person name="Chertkov O."/>
            <person name="Brettin T."/>
            <person name="Detter J.C."/>
            <person name="Han C."/>
            <person name="Kuske C.R."/>
            <person name="Schmutz J."/>
            <person name="Larimer F."/>
            <person name="Land M."/>
            <person name="Hauser L."/>
            <person name="Kyrpides N."/>
            <person name="Mikhailova N."/>
            <person name="Marx C."/>
            <person name="Richardson P."/>
        </authorList>
    </citation>
    <scope>NUCLEOTIDE SEQUENCE [LARGE SCALE GENOMIC DNA]</scope>
    <source>
        <strain evidence="1">BJ001</strain>
        <plasmid evidence="1">pMPOP02</plasmid>
    </source>
</reference>
<dbReference type="RefSeq" id="WP_012449400.1">
    <property type="nucleotide sequence ID" value="NC_010721.1"/>
</dbReference>
<organism evidence="1 2">
    <name type="scientific">Methylorubrum populi (strain ATCC BAA-705 / NCIMB 13946 / BJ001)</name>
    <name type="common">Methylobacterium populi</name>
    <dbReference type="NCBI Taxonomy" id="441620"/>
    <lineage>
        <taxon>Bacteria</taxon>
        <taxon>Pseudomonadati</taxon>
        <taxon>Pseudomonadota</taxon>
        <taxon>Alphaproteobacteria</taxon>
        <taxon>Hyphomicrobiales</taxon>
        <taxon>Methylobacteriaceae</taxon>
        <taxon>Methylorubrum</taxon>
    </lineage>
</organism>
<accession>B1ZM64</accession>
<evidence type="ECO:0000313" key="2">
    <source>
        <dbReference type="Proteomes" id="UP000007136"/>
    </source>
</evidence>